<dbReference type="Gene3D" id="1.20.1560.10">
    <property type="entry name" value="ABC transporter type 1, transmembrane domain"/>
    <property type="match status" value="1"/>
</dbReference>
<accession>A0A822YVZ6</accession>
<keyword evidence="7" id="KW-0325">Glycoprotein</keyword>
<evidence type="ECO:0000256" key="8">
    <source>
        <dbReference type="SAM" id="Phobius"/>
    </source>
</evidence>
<protein>
    <submittedName>
        <fullName evidence="9">Uncharacterized protein</fullName>
    </submittedName>
</protein>
<dbReference type="EMBL" id="DUZY01000004">
    <property type="protein sequence ID" value="DAD35295.1"/>
    <property type="molecule type" value="Genomic_DNA"/>
</dbReference>
<sequence>MVNGGSIIEIGSHNELINKTNGHYARLEKLQRQFSCDDIEQTSKLRRMSSSVARSSAGRLSINKSPASFLSPFLVKNPLPVSYPPPSFTQLLLLNSLEWKNSVMGSLSAIIFGAVQPVYAITIGGMISAFFVQSHKEMRAQIRTYSLIFFSLSLISILHSNRGF</sequence>
<evidence type="ECO:0000256" key="1">
    <source>
        <dbReference type="ARBA" id="ARBA00007577"/>
    </source>
</evidence>
<dbReference type="AlphaFoldDB" id="A0A822YVZ6"/>
<keyword evidence="5 8" id="KW-1133">Transmembrane helix</keyword>
<evidence type="ECO:0000256" key="3">
    <source>
        <dbReference type="ARBA" id="ARBA00022692"/>
    </source>
</evidence>
<evidence type="ECO:0000256" key="5">
    <source>
        <dbReference type="ARBA" id="ARBA00022989"/>
    </source>
</evidence>
<dbReference type="Proteomes" id="UP000607653">
    <property type="component" value="Unassembled WGS sequence"/>
</dbReference>
<dbReference type="PANTHER" id="PTHR45136:SF2">
    <property type="entry name" value="ABC TRANSPORTER DOMAIN-CONTAINING PROTEIN"/>
    <property type="match status" value="1"/>
</dbReference>
<keyword evidence="3 8" id="KW-0812">Transmembrane</keyword>
<gene>
    <name evidence="9" type="ORF">HUJ06_005935</name>
</gene>
<dbReference type="Gene3D" id="3.40.50.300">
    <property type="entry name" value="P-loop containing nucleotide triphosphate hydrolases"/>
    <property type="match status" value="1"/>
</dbReference>
<keyword evidence="6 8" id="KW-0472">Membrane</keyword>
<evidence type="ECO:0000256" key="6">
    <source>
        <dbReference type="ARBA" id="ARBA00023136"/>
    </source>
</evidence>
<dbReference type="GO" id="GO:0016020">
    <property type="term" value="C:membrane"/>
    <property type="evidence" value="ECO:0007669"/>
    <property type="project" value="InterPro"/>
</dbReference>
<dbReference type="InterPro" id="IPR036640">
    <property type="entry name" value="ABC1_TM_sf"/>
</dbReference>
<evidence type="ECO:0000256" key="2">
    <source>
        <dbReference type="ARBA" id="ARBA00022448"/>
    </source>
</evidence>
<keyword evidence="2" id="KW-0813">Transport</keyword>
<dbReference type="GO" id="GO:0005524">
    <property type="term" value="F:ATP binding"/>
    <property type="evidence" value="ECO:0007669"/>
    <property type="project" value="InterPro"/>
</dbReference>
<evidence type="ECO:0000256" key="7">
    <source>
        <dbReference type="ARBA" id="ARBA00023180"/>
    </source>
</evidence>
<evidence type="ECO:0000313" key="10">
    <source>
        <dbReference type="Proteomes" id="UP000607653"/>
    </source>
</evidence>
<name>A0A822YVZ6_NELNU</name>
<reference evidence="9 10" key="1">
    <citation type="journal article" date="2020" name="Mol. Biol. Evol.">
        <title>Distinct Expression and Methylation Patterns for Genes with Different Fates following a Single Whole-Genome Duplication in Flowering Plants.</title>
        <authorList>
            <person name="Shi T."/>
            <person name="Rahmani R.S."/>
            <person name="Gugger P.F."/>
            <person name="Wang M."/>
            <person name="Li H."/>
            <person name="Zhang Y."/>
            <person name="Li Z."/>
            <person name="Wang Q."/>
            <person name="Van de Peer Y."/>
            <person name="Marchal K."/>
            <person name="Chen J."/>
        </authorList>
    </citation>
    <scope>NUCLEOTIDE SEQUENCE [LARGE SCALE GENOMIC DNA]</scope>
    <source>
        <tissue evidence="9">Leaf</tissue>
    </source>
</reference>
<organism evidence="9 10">
    <name type="scientific">Nelumbo nucifera</name>
    <name type="common">Sacred lotus</name>
    <dbReference type="NCBI Taxonomy" id="4432"/>
    <lineage>
        <taxon>Eukaryota</taxon>
        <taxon>Viridiplantae</taxon>
        <taxon>Streptophyta</taxon>
        <taxon>Embryophyta</taxon>
        <taxon>Tracheophyta</taxon>
        <taxon>Spermatophyta</taxon>
        <taxon>Magnoliopsida</taxon>
        <taxon>Proteales</taxon>
        <taxon>Nelumbonaceae</taxon>
        <taxon>Nelumbo</taxon>
    </lineage>
</organism>
<dbReference type="PANTHER" id="PTHR45136">
    <property type="entry name" value="ABC TRANSPORTER DOMAIN-CONTAINING PROTEIN"/>
    <property type="match status" value="1"/>
</dbReference>
<evidence type="ECO:0000256" key="4">
    <source>
        <dbReference type="ARBA" id="ARBA00022737"/>
    </source>
</evidence>
<dbReference type="InterPro" id="IPR027417">
    <property type="entry name" value="P-loop_NTPase"/>
</dbReference>
<keyword evidence="4" id="KW-0677">Repeat</keyword>
<comment type="similarity">
    <text evidence="1">Belongs to the ABC transporter superfamily. ABCB family. Multidrug resistance exporter (TC 3.A.1.201) subfamily.</text>
</comment>
<evidence type="ECO:0000313" key="9">
    <source>
        <dbReference type="EMBL" id="DAD35295.1"/>
    </source>
</evidence>
<proteinExistence type="inferred from homology"/>
<feature type="transmembrane region" description="Helical" evidence="8">
    <location>
        <begin position="144"/>
        <end position="161"/>
    </location>
</feature>
<feature type="transmembrane region" description="Helical" evidence="8">
    <location>
        <begin position="107"/>
        <end position="132"/>
    </location>
</feature>
<comment type="caution">
    <text evidence="9">The sequence shown here is derived from an EMBL/GenBank/DDBJ whole genome shotgun (WGS) entry which is preliminary data.</text>
</comment>
<keyword evidence="10" id="KW-1185">Reference proteome</keyword>